<feature type="chain" id="PRO_5013895605" description="Phytocyanin domain-containing protein" evidence="5">
    <location>
        <begin position="24"/>
        <end position="197"/>
    </location>
</feature>
<dbReference type="SUPFAM" id="SSF49503">
    <property type="entry name" value="Cupredoxins"/>
    <property type="match status" value="1"/>
</dbReference>
<dbReference type="STRING" id="218851.A0A2G5DMX9"/>
<dbReference type="InParanoid" id="A0A2G5DMX9"/>
<dbReference type="InterPro" id="IPR008972">
    <property type="entry name" value="Cupredoxin"/>
</dbReference>
<evidence type="ECO:0000256" key="2">
    <source>
        <dbReference type="ARBA" id="ARBA00023008"/>
    </source>
</evidence>
<keyword evidence="1" id="KW-0479">Metal-binding</keyword>
<reference evidence="7 8" key="1">
    <citation type="submission" date="2017-09" db="EMBL/GenBank/DDBJ databases">
        <title>WGS assembly of Aquilegia coerulea Goldsmith.</title>
        <authorList>
            <person name="Hodges S."/>
            <person name="Kramer E."/>
            <person name="Nordborg M."/>
            <person name="Tomkins J."/>
            <person name="Borevitz J."/>
            <person name="Derieg N."/>
            <person name="Yan J."/>
            <person name="Mihaltcheva S."/>
            <person name="Hayes R.D."/>
            <person name="Rokhsar D."/>
        </authorList>
    </citation>
    <scope>NUCLEOTIDE SEQUENCE [LARGE SCALE GENOMIC DNA]</scope>
    <source>
        <strain evidence="8">cv. Goldsmith</strain>
    </source>
</reference>
<feature type="region of interest" description="Disordered" evidence="4">
    <location>
        <begin position="122"/>
        <end position="173"/>
    </location>
</feature>
<dbReference type="FunFam" id="2.60.40.420:FF:000003">
    <property type="entry name" value="Blue copper"/>
    <property type="match status" value="1"/>
</dbReference>
<proteinExistence type="predicted"/>
<sequence>MAFVKRLALVFFMVIANLQVSKGVVYKVGDSSGWTIPGNVDYKKWAASKTFHIGDTIVFEYDVNQQNVVQVSYQNYTTCDVPKTPLASYKSGNDSITIKYYGHYYFVCGVPGHCKQGQKVDIRVPRPSPTAPIQPPSSSASPPASSPTPSSYPSSSPSPSPSPTMETLAPPAHNNAPLSSKSFLGITVMSLVMVLAF</sequence>
<organism evidence="7 8">
    <name type="scientific">Aquilegia coerulea</name>
    <name type="common">Rocky mountain columbine</name>
    <dbReference type="NCBI Taxonomy" id="218851"/>
    <lineage>
        <taxon>Eukaryota</taxon>
        <taxon>Viridiplantae</taxon>
        <taxon>Streptophyta</taxon>
        <taxon>Embryophyta</taxon>
        <taxon>Tracheophyta</taxon>
        <taxon>Spermatophyta</taxon>
        <taxon>Magnoliopsida</taxon>
        <taxon>Ranunculales</taxon>
        <taxon>Ranunculaceae</taxon>
        <taxon>Thalictroideae</taxon>
        <taxon>Aquilegia</taxon>
    </lineage>
</organism>
<dbReference type="Pfam" id="PF02298">
    <property type="entry name" value="Cu_bind_like"/>
    <property type="match status" value="1"/>
</dbReference>
<dbReference type="PROSITE" id="PS51485">
    <property type="entry name" value="PHYTOCYANIN"/>
    <property type="match status" value="1"/>
</dbReference>
<feature type="compositionally biased region" description="Low complexity" evidence="4">
    <location>
        <begin position="136"/>
        <end position="155"/>
    </location>
</feature>
<name>A0A2G5DMX9_AQUCA</name>
<dbReference type="Gene3D" id="2.60.40.420">
    <property type="entry name" value="Cupredoxins - blue copper proteins"/>
    <property type="match status" value="1"/>
</dbReference>
<keyword evidence="8" id="KW-1185">Reference proteome</keyword>
<evidence type="ECO:0000256" key="1">
    <source>
        <dbReference type="ARBA" id="ARBA00022723"/>
    </source>
</evidence>
<evidence type="ECO:0000313" key="8">
    <source>
        <dbReference type="Proteomes" id="UP000230069"/>
    </source>
</evidence>
<accession>A0A2G5DMX9</accession>
<keyword evidence="3" id="KW-0325">Glycoprotein</keyword>
<dbReference type="OrthoDB" id="1933492at2759"/>
<keyword evidence="2" id="KW-0186">Copper</keyword>
<protein>
    <recommendedName>
        <fullName evidence="6">Phytocyanin domain-containing protein</fullName>
    </recommendedName>
</protein>
<dbReference type="GO" id="GO:0005886">
    <property type="term" value="C:plasma membrane"/>
    <property type="evidence" value="ECO:0007669"/>
    <property type="project" value="TreeGrafter"/>
</dbReference>
<dbReference type="InterPro" id="IPR039391">
    <property type="entry name" value="Phytocyanin-like"/>
</dbReference>
<dbReference type="GO" id="GO:0009055">
    <property type="term" value="F:electron transfer activity"/>
    <property type="evidence" value="ECO:0007669"/>
    <property type="project" value="InterPro"/>
</dbReference>
<gene>
    <name evidence="7" type="ORF">AQUCO_01700441v1</name>
</gene>
<evidence type="ECO:0000256" key="4">
    <source>
        <dbReference type="SAM" id="MobiDB-lite"/>
    </source>
</evidence>
<evidence type="ECO:0000256" key="5">
    <source>
        <dbReference type="SAM" id="SignalP"/>
    </source>
</evidence>
<dbReference type="PANTHER" id="PTHR33021">
    <property type="entry name" value="BLUE COPPER PROTEIN"/>
    <property type="match status" value="1"/>
</dbReference>
<feature type="signal peptide" evidence="5">
    <location>
        <begin position="1"/>
        <end position="23"/>
    </location>
</feature>
<dbReference type="EMBL" id="KZ305034">
    <property type="protein sequence ID" value="PIA44865.1"/>
    <property type="molecule type" value="Genomic_DNA"/>
</dbReference>
<evidence type="ECO:0000313" key="7">
    <source>
        <dbReference type="EMBL" id="PIA44865.1"/>
    </source>
</evidence>
<evidence type="ECO:0000256" key="3">
    <source>
        <dbReference type="ARBA" id="ARBA00023180"/>
    </source>
</evidence>
<dbReference type="GO" id="GO:0046872">
    <property type="term" value="F:metal ion binding"/>
    <property type="evidence" value="ECO:0007669"/>
    <property type="project" value="UniProtKB-KW"/>
</dbReference>
<feature type="domain" description="Phytocyanin" evidence="6">
    <location>
        <begin position="24"/>
        <end position="126"/>
    </location>
</feature>
<dbReference type="InterPro" id="IPR003245">
    <property type="entry name" value="Phytocyanin_dom"/>
</dbReference>
<evidence type="ECO:0000259" key="6">
    <source>
        <dbReference type="PROSITE" id="PS51485"/>
    </source>
</evidence>
<feature type="compositionally biased region" description="Pro residues" evidence="4">
    <location>
        <begin position="126"/>
        <end position="135"/>
    </location>
</feature>
<dbReference type="InterPro" id="IPR028871">
    <property type="entry name" value="BlueCu_1_BS"/>
</dbReference>
<dbReference type="AlphaFoldDB" id="A0A2G5DMX9"/>
<keyword evidence="5" id="KW-0732">Signal</keyword>
<dbReference type="PROSITE" id="PS00196">
    <property type="entry name" value="COPPER_BLUE"/>
    <property type="match status" value="1"/>
</dbReference>
<dbReference type="PANTHER" id="PTHR33021:SF339">
    <property type="entry name" value="OS07G0570600 PROTEIN"/>
    <property type="match status" value="1"/>
</dbReference>
<dbReference type="Proteomes" id="UP000230069">
    <property type="component" value="Unassembled WGS sequence"/>
</dbReference>